<dbReference type="SUPFAM" id="SSF52200">
    <property type="entry name" value="Toll/Interleukin receptor TIR domain"/>
    <property type="match status" value="1"/>
</dbReference>
<reference evidence="4" key="3">
    <citation type="submission" date="2015-04" db="UniProtKB">
        <authorList>
            <consortium name="EnsemblPlants"/>
        </authorList>
    </citation>
    <scope>IDENTIFICATION</scope>
    <source>
        <strain evidence="4">cv. Jemalong A17</strain>
    </source>
</reference>
<dbReference type="PANTHER" id="PTHR11017:SF219">
    <property type="entry name" value="ARCHAEAL ATPASE"/>
    <property type="match status" value="1"/>
</dbReference>
<dbReference type="PROSITE" id="PS50104">
    <property type="entry name" value="TIR"/>
    <property type="match status" value="1"/>
</dbReference>
<evidence type="ECO:0000313" key="4">
    <source>
        <dbReference type="EnsemblPlants" id="AES76187"/>
    </source>
</evidence>
<proteinExistence type="predicted"/>
<dbReference type="GO" id="GO:0006952">
    <property type="term" value="P:defense response"/>
    <property type="evidence" value="ECO:0007669"/>
    <property type="project" value="InterPro"/>
</dbReference>
<organism evidence="3 5">
    <name type="scientific">Medicago truncatula</name>
    <name type="common">Barrel medic</name>
    <name type="synonym">Medicago tribuloides</name>
    <dbReference type="NCBI Taxonomy" id="3880"/>
    <lineage>
        <taxon>Eukaryota</taxon>
        <taxon>Viridiplantae</taxon>
        <taxon>Streptophyta</taxon>
        <taxon>Embryophyta</taxon>
        <taxon>Tracheophyta</taxon>
        <taxon>Spermatophyta</taxon>
        <taxon>Magnoliopsida</taxon>
        <taxon>eudicotyledons</taxon>
        <taxon>Gunneridae</taxon>
        <taxon>Pentapetalae</taxon>
        <taxon>rosids</taxon>
        <taxon>fabids</taxon>
        <taxon>Fabales</taxon>
        <taxon>Fabaceae</taxon>
        <taxon>Papilionoideae</taxon>
        <taxon>50 kb inversion clade</taxon>
        <taxon>NPAAA clade</taxon>
        <taxon>Hologalegina</taxon>
        <taxon>IRL clade</taxon>
        <taxon>Trifolieae</taxon>
        <taxon>Medicago</taxon>
    </lineage>
</organism>
<dbReference type="SUPFAM" id="SSF52540">
    <property type="entry name" value="P-loop containing nucleoside triphosphate hydrolases"/>
    <property type="match status" value="1"/>
</dbReference>
<sequence>MALQSNFSSSSYGFTYDVFLNFRGSDTRFGFTGHLYKALCDSGIHTFIDDTELHRGDEISPSLIKAIEESMIYIPVLSINYASSIFCLEELVKIIKSFHSGHHHILPVFYDVHPSQVRSRTGSFGEAIDKHKEKGTSRVYEWNNALIQVANLSGYHWSRDGNKYEHEIIGMIVKEVSNKINPSLLYVPDYPVELEPHITQVHQLLDSQSGSSFYRWCLWSWRCGQNNTCTENSAKHGLENLQEKLLSKTIGLNIRLGDVDEGISIIKKRLHRKRVLLVLDDVDELKQLQFIAGGLDWFGIGSRVIVTTRDRNLLASHHIEKTYEVM</sequence>
<reference evidence="3 5" key="2">
    <citation type="journal article" date="2014" name="BMC Genomics">
        <title>An improved genome release (version Mt4.0) for the model legume Medicago truncatula.</title>
        <authorList>
            <person name="Tang H."/>
            <person name="Krishnakumar V."/>
            <person name="Bidwell S."/>
            <person name="Rosen B."/>
            <person name="Chan A."/>
            <person name="Zhou S."/>
            <person name="Gentzbittel L."/>
            <person name="Childs K.L."/>
            <person name="Yandell M."/>
            <person name="Gundlach H."/>
            <person name="Mayer K.F."/>
            <person name="Schwartz D.C."/>
            <person name="Town C.D."/>
        </authorList>
    </citation>
    <scope>GENOME REANNOTATION</scope>
    <source>
        <strain evidence="4 5">cv. Jemalong A17</strain>
    </source>
</reference>
<protein>
    <submittedName>
        <fullName evidence="3">Disease resistance protein (TIR-NBS-LRR class)</fullName>
    </submittedName>
</protein>
<reference evidence="3 5" key="1">
    <citation type="journal article" date="2011" name="Nature">
        <title>The Medicago genome provides insight into the evolution of rhizobial symbioses.</title>
        <authorList>
            <person name="Young N.D."/>
            <person name="Debelle F."/>
            <person name="Oldroyd G.E."/>
            <person name="Geurts R."/>
            <person name="Cannon S.B."/>
            <person name="Udvardi M.K."/>
            <person name="Benedito V.A."/>
            <person name="Mayer K.F."/>
            <person name="Gouzy J."/>
            <person name="Schoof H."/>
            <person name="Van de Peer Y."/>
            <person name="Proost S."/>
            <person name="Cook D.R."/>
            <person name="Meyers B.C."/>
            <person name="Spannagl M."/>
            <person name="Cheung F."/>
            <person name="De Mita S."/>
            <person name="Krishnakumar V."/>
            <person name="Gundlach H."/>
            <person name="Zhou S."/>
            <person name="Mudge J."/>
            <person name="Bharti A.K."/>
            <person name="Murray J.D."/>
            <person name="Naoumkina M.A."/>
            <person name="Rosen B."/>
            <person name="Silverstein K.A."/>
            <person name="Tang H."/>
            <person name="Rombauts S."/>
            <person name="Zhao P.X."/>
            <person name="Zhou P."/>
            <person name="Barbe V."/>
            <person name="Bardou P."/>
            <person name="Bechner M."/>
            <person name="Bellec A."/>
            <person name="Berger A."/>
            <person name="Berges H."/>
            <person name="Bidwell S."/>
            <person name="Bisseling T."/>
            <person name="Choisne N."/>
            <person name="Couloux A."/>
            <person name="Denny R."/>
            <person name="Deshpande S."/>
            <person name="Dai X."/>
            <person name="Doyle J.J."/>
            <person name="Dudez A.M."/>
            <person name="Farmer A.D."/>
            <person name="Fouteau S."/>
            <person name="Franken C."/>
            <person name="Gibelin C."/>
            <person name="Gish J."/>
            <person name="Goldstein S."/>
            <person name="Gonzalez A.J."/>
            <person name="Green P.J."/>
            <person name="Hallab A."/>
            <person name="Hartog M."/>
            <person name="Hua A."/>
            <person name="Humphray S.J."/>
            <person name="Jeong D.H."/>
            <person name="Jing Y."/>
            <person name="Jocker A."/>
            <person name="Kenton S.M."/>
            <person name="Kim D.J."/>
            <person name="Klee K."/>
            <person name="Lai H."/>
            <person name="Lang C."/>
            <person name="Lin S."/>
            <person name="Macmil S.L."/>
            <person name="Magdelenat G."/>
            <person name="Matthews L."/>
            <person name="McCorrison J."/>
            <person name="Monaghan E.L."/>
            <person name="Mun J.H."/>
            <person name="Najar F.Z."/>
            <person name="Nicholson C."/>
            <person name="Noirot C."/>
            <person name="O'Bleness M."/>
            <person name="Paule C.R."/>
            <person name="Poulain J."/>
            <person name="Prion F."/>
            <person name="Qin B."/>
            <person name="Qu C."/>
            <person name="Retzel E.F."/>
            <person name="Riddle C."/>
            <person name="Sallet E."/>
            <person name="Samain S."/>
            <person name="Samson N."/>
            <person name="Sanders I."/>
            <person name="Saurat O."/>
            <person name="Scarpelli C."/>
            <person name="Schiex T."/>
            <person name="Segurens B."/>
            <person name="Severin A.J."/>
            <person name="Sherrier D.J."/>
            <person name="Shi R."/>
            <person name="Sims S."/>
            <person name="Singer S.R."/>
            <person name="Sinharoy S."/>
            <person name="Sterck L."/>
            <person name="Viollet A."/>
            <person name="Wang B.B."/>
            <person name="Wang K."/>
            <person name="Wang M."/>
            <person name="Wang X."/>
            <person name="Warfsmann J."/>
            <person name="Weissenbach J."/>
            <person name="White D.D."/>
            <person name="White J.D."/>
            <person name="Wiley G.B."/>
            <person name="Wincker P."/>
            <person name="Xing Y."/>
            <person name="Yang L."/>
            <person name="Yao Z."/>
            <person name="Ying F."/>
            <person name="Zhai J."/>
            <person name="Zhou L."/>
            <person name="Zuber A."/>
            <person name="Denarie J."/>
            <person name="Dixon R.A."/>
            <person name="May G.D."/>
            <person name="Schwartz D.C."/>
            <person name="Rogers J."/>
            <person name="Quetier F."/>
            <person name="Town C.D."/>
            <person name="Roe B.A."/>
        </authorList>
    </citation>
    <scope>NUCLEOTIDE SEQUENCE [LARGE SCALE GENOMIC DNA]</scope>
    <source>
        <strain evidence="3">A17</strain>
        <strain evidence="4 5">cv. Jemalong A17</strain>
    </source>
</reference>
<dbReference type="HOGENOM" id="CLU_001561_2_3_1"/>
<dbReference type="InterPro" id="IPR035897">
    <property type="entry name" value="Toll_tir_struct_dom_sf"/>
</dbReference>
<dbReference type="InterPro" id="IPR044974">
    <property type="entry name" value="Disease_R_plants"/>
</dbReference>
<dbReference type="InterPro" id="IPR002182">
    <property type="entry name" value="NB-ARC"/>
</dbReference>
<dbReference type="PaxDb" id="3880-AES76187"/>
<dbReference type="InterPro" id="IPR000157">
    <property type="entry name" value="TIR_dom"/>
</dbReference>
<dbReference type="EnsemblPlants" id="AES76187">
    <property type="protein sequence ID" value="AES76187"/>
    <property type="gene ID" value="MTR_6g072600"/>
</dbReference>
<dbReference type="Gene3D" id="3.40.50.10140">
    <property type="entry name" value="Toll/interleukin-1 receptor homology (TIR) domain"/>
    <property type="match status" value="1"/>
</dbReference>
<dbReference type="GO" id="GO:0007165">
    <property type="term" value="P:signal transduction"/>
    <property type="evidence" value="ECO:0000318"/>
    <property type="project" value="GO_Central"/>
</dbReference>
<name>G7KIG7_MEDTR</name>
<dbReference type="Gene3D" id="3.40.50.300">
    <property type="entry name" value="P-loop containing nucleotide triphosphate hydrolases"/>
    <property type="match status" value="1"/>
</dbReference>
<dbReference type="Pfam" id="PF00931">
    <property type="entry name" value="NB-ARC"/>
    <property type="match status" value="1"/>
</dbReference>
<dbReference type="Pfam" id="PF01582">
    <property type="entry name" value="TIR"/>
    <property type="match status" value="1"/>
</dbReference>
<dbReference type="PANTHER" id="PTHR11017">
    <property type="entry name" value="LEUCINE-RICH REPEAT-CONTAINING PROTEIN"/>
    <property type="match status" value="1"/>
</dbReference>
<dbReference type="EMBL" id="CM001222">
    <property type="protein sequence ID" value="AES76187.1"/>
    <property type="molecule type" value="Genomic_DNA"/>
</dbReference>
<dbReference type="AlphaFoldDB" id="G7KIG7"/>
<dbReference type="SMART" id="SM00255">
    <property type="entry name" value="TIR"/>
    <property type="match status" value="1"/>
</dbReference>
<dbReference type="FunFam" id="3.40.50.10140:FF:000007">
    <property type="entry name" value="Disease resistance protein (TIR-NBS-LRR class)"/>
    <property type="match status" value="1"/>
</dbReference>
<feature type="domain" description="TIR" evidence="2">
    <location>
        <begin position="14"/>
        <end position="180"/>
    </location>
</feature>
<dbReference type="InterPro" id="IPR027417">
    <property type="entry name" value="P-loop_NTPase"/>
</dbReference>
<gene>
    <name evidence="3" type="ordered locus">MTR_6g072600</name>
</gene>
<accession>G7KIG7</accession>
<evidence type="ECO:0000259" key="2">
    <source>
        <dbReference type="PROSITE" id="PS50104"/>
    </source>
</evidence>
<keyword evidence="5" id="KW-1185">Reference proteome</keyword>
<keyword evidence="1" id="KW-0520">NAD</keyword>
<evidence type="ECO:0000256" key="1">
    <source>
        <dbReference type="ARBA" id="ARBA00023027"/>
    </source>
</evidence>
<evidence type="ECO:0000313" key="3">
    <source>
        <dbReference type="EMBL" id="AES76187.1"/>
    </source>
</evidence>
<dbReference type="GO" id="GO:0043531">
    <property type="term" value="F:ADP binding"/>
    <property type="evidence" value="ECO:0007669"/>
    <property type="project" value="InterPro"/>
</dbReference>
<dbReference type="Proteomes" id="UP000002051">
    <property type="component" value="Chromosome 6"/>
</dbReference>
<dbReference type="GO" id="GO:0005634">
    <property type="term" value="C:nucleus"/>
    <property type="evidence" value="ECO:0000318"/>
    <property type="project" value="GO_Central"/>
</dbReference>
<evidence type="ECO:0000313" key="5">
    <source>
        <dbReference type="Proteomes" id="UP000002051"/>
    </source>
</evidence>
<dbReference type="STRING" id="3880.G7KIG7"/>